<evidence type="ECO:0000256" key="4">
    <source>
        <dbReference type="ARBA" id="ARBA00022989"/>
    </source>
</evidence>
<feature type="compositionally biased region" description="Low complexity" evidence="6">
    <location>
        <begin position="371"/>
        <end position="390"/>
    </location>
</feature>
<dbReference type="OrthoDB" id="7051771at2"/>
<dbReference type="EMBL" id="MWZD01000017">
    <property type="protein sequence ID" value="PRI11142.1"/>
    <property type="molecule type" value="Genomic_DNA"/>
</dbReference>
<evidence type="ECO:0000313" key="10">
    <source>
        <dbReference type="Proteomes" id="UP000238650"/>
    </source>
</evidence>
<accession>A0A2S9QNH7</accession>
<feature type="compositionally biased region" description="Low complexity" evidence="6">
    <location>
        <begin position="350"/>
        <end position="362"/>
    </location>
</feature>
<dbReference type="PROSITE" id="PS50156">
    <property type="entry name" value="SSD"/>
    <property type="match status" value="1"/>
</dbReference>
<evidence type="ECO:0000256" key="6">
    <source>
        <dbReference type="SAM" id="MobiDB-lite"/>
    </source>
</evidence>
<keyword evidence="3 7" id="KW-0812">Transmembrane</keyword>
<evidence type="ECO:0000256" key="1">
    <source>
        <dbReference type="ARBA" id="ARBA00004651"/>
    </source>
</evidence>
<comment type="caution">
    <text evidence="9">The sequence shown here is derived from an EMBL/GenBank/DDBJ whole genome shotgun (WGS) entry which is preliminary data.</text>
</comment>
<dbReference type="InterPro" id="IPR004869">
    <property type="entry name" value="MMPL_dom"/>
</dbReference>
<keyword evidence="4 7" id="KW-1133">Transmembrane helix</keyword>
<feature type="transmembrane region" description="Helical" evidence="7">
    <location>
        <begin position="708"/>
        <end position="733"/>
    </location>
</feature>
<dbReference type="AlphaFoldDB" id="A0A2S9QNH7"/>
<dbReference type="GO" id="GO:0005886">
    <property type="term" value="C:plasma membrane"/>
    <property type="evidence" value="ECO:0007669"/>
    <property type="project" value="UniProtKB-SubCell"/>
</dbReference>
<keyword evidence="5 7" id="KW-0472">Membrane</keyword>
<feature type="domain" description="SSD" evidence="8">
    <location>
        <begin position="201"/>
        <end position="333"/>
    </location>
</feature>
<feature type="transmembrane region" description="Helical" evidence="7">
    <location>
        <begin position="208"/>
        <end position="229"/>
    </location>
</feature>
<feature type="transmembrane region" description="Helical" evidence="7">
    <location>
        <begin position="564"/>
        <end position="584"/>
    </location>
</feature>
<reference evidence="9 10" key="1">
    <citation type="journal article" date="2017" name="New Microbes New Infect">
        <title>Genome sequence of 'Leucobacter massiliensis' sp. nov. isolated from human pharynx after travel to the 2014 Hajj.</title>
        <authorList>
            <person name="Leangapichart T."/>
            <person name="Gautret P."/>
            <person name="Nguyen T.T."/>
            <person name="Armstrong N."/>
            <person name="Rolain J.M."/>
        </authorList>
    </citation>
    <scope>NUCLEOTIDE SEQUENCE [LARGE SCALE GENOMIC DNA]</scope>
    <source>
        <strain evidence="9 10">122RC15</strain>
    </source>
</reference>
<feature type="compositionally biased region" description="Low complexity" evidence="6">
    <location>
        <begin position="956"/>
        <end position="974"/>
    </location>
</feature>
<feature type="transmembrane region" description="Helical" evidence="7">
    <location>
        <begin position="184"/>
        <end position="203"/>
    </location>
</feature>
<dbReference type="Gene3D" id="1.20.1640.10">
    <property type="entry name" value="Multidrug efflux transporter AcrB transmembrane domain"/>
    <property type="match status" value="2"/>
</dbReference>
<feature type="transmembrane region" description="Helical" evidence="7">
    <location>
        <begin position="629"/>
        <end position="653"/>
    </location>
</feature>
<feature type="transmembrane region" description="Helical" evidence="7">
    <location>
        <begin position="308"/>
        <end position="336"/>
    </location>
</feature>
<evidence type="ECO:0000259" key="8">
    <source>
        <dbReference type="PROSITE" id="PS50156"/>
    </source>
</evidence>
<feature type="transmembrane region" description="Helical" evidence="7">
    <location>
        <begin position="596"/>
        <end position="617"/>
    </location>
</feature>
<evidence type="ECO:0000256" key="7">
    <source>
        <dbReference type="SAM" id="Phobius"/>
    </source>
</evidence>
<keyword evidence="2" id="KW-1003">Cell membrane</keyword>
<dbReference type="RefSeq" id="WP_105805595.1">
    <property type="nucleotide sequence ID" value="NZ_MWZD01000017.1"/>
</dbReference>
<feature type="transmembrane region" description="Helical" evidence="7">
    <location>
        <begin position="276"/>
        <end position="302"/>
    </location>
</feature>
<evidence type="ECO:0000256" key="3">
    <source>
        <dbReference type="ARBA" id="ARBA00022692"/>
    </source>
</evidence>
<comment type="subcellular location">
    <subcellularLocation>
        <location evidence="1">Cell membrane</location>
        <topology evidence="1">Multi-pass membrane protein</topology>
    </subcellularLocation>
</comment>
<dbReference type="SUPFAM" id="SSF82866">
    <property type="entry name" value="Multidrug efflux transporter AcrB transmembrane domain"/>
    <property type="match status" value="2"/>
</dbReference>
<evidence type="ECO:0000313" key="9">
    <source>
        <dbReference type="EMBL" id="PRI11142.1"/>
    </source>
</evidence>
<dbReference type="Pfam" id="PF03176">
    <property type="entry name" value="MMPL"/>
    <property type="match status" value="2"/>
</dbReference>
<feature type="transmembrane region" description="Helical" evidence="7">
    <location>
        <begin position="674"/>
        <end position="696"/>
    </location>
</feature>
<feature type="transmembrane region" description="Helical" evidence="7">
    <location>
        <begin position="409"/>
        <end position="427"/>
    </location>
</feature>
<dbReference type="PANTHER" id="PTHR33406">
    <property type="entry name" value="MEMBRANE PROTEIN MJ1562-RELATED"/>
    <property type="match status" value="1"/>
</dbReference>
<feature type="region of interest" description="Disordered" evidence="6">
    <location>
        <begin position="350"/>
        <end position="390"/>
    </location>
</feature>
<feature type="transmembrane region" description="Helical" evidence="7">
    <location>
        <begin position="235"/>
        <end position="255"/>
    </location>
</feature>
<evidence type="ECO:0000256" key="5">
    <source>
        <dbReference type="ARBA" id="ARBA00023136"/>
    </source>
</evidence>
<organism evidence="9 10">
    <name type="scientific">Leucobacter massiliensis</name>
    <dbReference type="NCBI Taxonomy" id="1686285"/>
    <lineage>
        <taxon>Bacteria</taxon>
        <taxon>Bacillati</taxon>
        <taxon>Actinomycetota</taxon>
        <taxon>Actinomycetes</taxon>
        <taxon>Micrococcales</taxon>
        <taxon>Microbacteriaceae</taxon>
        <taxon>Leucobacter</taxon>
    </lineage>
</organism>
<feature type="region of interest" description="Disordered" evidence="6">
    <location>
        <begin position="936"/>
        <end position="983"/>
    </location>
</feature>
<dbReference type="InterPro" id="IPR050545">
    <property type="entry name" value="Mycobact_MmpL"/>
</dbReference>
<name>A0A2S9QNH7_9MICO</name>
<protein>
    <submittedName>
        <fullName evidence="9">Transporter</fullName>
    </submittedName>
</protein>
<gene>
    <name evidence="9" type="ORF">B4915_09815</name>
</gene>
<dbReference type="Proteomes" id="UP000238650">
    <property type="component" value="Unassembled WGS sequence"/>
</dbReference>
<sequence length="983" mass="100858">MSTFLYALGRWAIRARKLVLILWIAVLALLGVGAALFSQGANAPITIPGTESQEGIDTLGRNFPEVSGTSATIIAVAPEGERIDGAASRQEITDAADELEDLDEVVAVSFPFAEQAPNGLSDDGRAALITVQIDAAQSDVPQATLDGIAKIAEQLRAGLPEGSEVSHGGDAFSVQVPGFSVAEALGVVVAFIVLLFTLGSLVAAGMPLLIAVLGVGVTIAGLFLTTAFADMTSTTPMLALMLGLAVGIDYTLFIVSRHQEQLRAGVPMTESIARATATSGSAVVFAGLTVIIALLGLAVAGIPFLTALGVAAAAGVAVAVLIGVTLTPAVLAMAGLRILPRKQRRRIAAAAASEGQDAAGADPGTQPGDPGSQSGTDGQAGAAGQPAHAPSRADRFFGGWVRAVTAKPIVTILVVLVGLGAAAVPALDLRLALPGAETLEKSNPARITYELTGEHFGEGANGPLILTGSIITSTDPLGLMEDLADEVRKLPGVAEVPLATPNQGADTGIIQVVPEDGPQSESTEKLVAELRAHHDEWQQEYGVSLAVTGFTAVGIDVSHLLGEALLPFGILVVGLSLILLAMVFRSVWVPIKATLGYLLSVGAAFGAVVAVFQWGWLDELLHVNSTGPVLSFMPIILMGVLFGLAMDYEVFLVSRVREEYVHGATAHDAIRHGFVGSAKVVTAAALIMFAVFAAFVPEGDPSIKVIALGLAVGVFVDAFIVRMTLVPAVLALLGDRAWWMPRWLSRALPSFDVEGEGLAREIAHAEWPAEQPDAVIAADKLLLPNRVSVPRLRLAPGETLLLDPRDPASLPLAEALTGRGPVIAGTVKVLGLLLPERASSLRARAAWADTDGLREALRDRPALLLLDLRAAAERPLGLAAIDSARSALAAAGVEANRGSAPALTVVALGSRELAELLLPEGARFAGITAADAAAAHAGSPLPDPDPGPAGNPFASAATGGPATATGIAAGTLTTDSAQEGGLR</sequence>
<keyword evidence="10" id="KW-1185">Reference proteome</keyword>
<evidence type="ECO:0000256" key="2">
    <source>
        <dbReference type="ARBA" id="ARBA00022475"/>
    </source>
</evidence>
<dbReference type="InterPro" id="IPR000731">
    <property type="entry name" value="SSD"/>
</dbReference>
<proteinExistence type="predicted"/>
<dbReference type="PANTHER" id="PTHR33406:SF13">
    <property type="entry name" value="MEMBRANE PROTEIN YDFJ"/>
    <property type="match status" value="1"/>
</dbReference>